<evidence type="ECO:0008006" key="4">
    <source>
        <dbReference type="Google" id="ProtNLM"/>
    </source>
</evidence>
<keyword evidence="3" id="KW-1185">Reference proteome</keyword>
<proteinExistence type="predicted"/>
<evidence type="ECO:0000256" key="1">
    <source>
        <dbReference type="SAM" id="MobiDB-lite"/>
    </source>
</evidence>
<gene>
    <name evidence="2" type="ORF">GOSPT_088_00070</name>
</gene>
<accession>H5U2Y5</accession>
<name>H5U2Y5_9ACTN</name>
<organism evidence="2 3">
    <name type="scientific">Gordonia sputi NBRC 100414</name>
    <dbReference type="NCBI Taxonomy" id="1089453"/>
    <lineage>
        <taxon>Bacteria</taxon>
        <taxon>Bacillati</taxon>
        <taxon>Actinomycetota</taxon>
        <taxon>Actinomycetes</taxon>
        <taxon>Mycobacteriales</taxon>
        <taxon>Gordoniaceae</taxon>
        <taxon>Gordonia</taxon>
    </lineage>
</organism>
<evidence type="ECO:0000313" key="2">
    <source>
        <dbReference type="EMBL" id="GAB40093.1"/>
    </source>
</evidence>
<evidence type="ECO:0000313" key="3">
    <source>
        <dbReference type="Proteomes" id="UP000005845"/>
    </source>
</evidence>
<reference evidence="2 3" key="1">
    <citation type="submission" date="2012-02" db="EMBL/GenBank/DDBJ databases">
        <title>Whole genome shotgun sequence of Gordonia sputi NBRC 100414.</title>
        <authorList>
            <person name="Yoshida I."/>
            <person name="Hosoyama A."/>
            <person name="Tsuchikane K."/>
            <person name="Katsumata H."/>
            <person name="Yamazaki S."/>
            <person name="Fujita N."/>
        </authorList>
    </citation>
    <scope>NUCLEOTIDE SEQUENCE [LARGE SCALE GENOMIC DNA]</scope>
    <source>
        <strain evidence="2 3">NBRC 100414</strain>
    </source>
</reference>
<dbReference type="AlphaFoldDB" id="H5U2Y5"/>
<protein>
    <recommendedName>
        <fullName evidence="4">DGQHR domain-containing protein</fullName>
    </recommendedName>
</protein>
<dbReference type="EMBL" id="BAFC01000086">
    <property type="protein sequence ID" value="GAB40093.1"/>
    <property type="molecule type" value="Genomic_DNA"/>
</dbReference>
<dbReference type="Proteomes" id="UP000005845">
    <property type="component" value="Unassembled WGS sequence"/>
</dbReference>
<comment type="caution">
    <text evidence="2">The sequence shown here is derived from an EMBL/GenBank/DDBJ whole genome shotgun (WGS) entry which is preliminary data.</text>
</comment>
<feature type="region of interest" description="Disordered" evidence="1">
    <location>
        <begin position="26"/>
        <end position="47"/>
    </location>
</feature>
<dbReference type="eggNOG" id="ENOG50335C0">
    <property type="taxonomic scope" value="Bacteria"/>
</dbReference>
<sequence length="436" mass="48567">MADLLKRVEDLHDIKIEKDIDSGDIVDDESMDDLGSEHGETIGGDSNNDAAASVLLADETQLADFYLELKYRSEILSRIPSEDPTELLGFSKEAMTSYLEPIVLVDGQHRLRGAVAAASALADNADGREQQADLVDSGVDPGEAYRQVEMARARVLPVSLLLNASPSEHVFQFVVVNQKATPMGKALLGTIVSTSLSRDELEPVAERLKDAGIRLEDSQAVAYLTRASESPFKGLVQTGVRGDQKDALGWNVLKGLVTIFRELKGGKLYGSNNDYADMWKKRHLEQSGFVADAEGGLGEMFAYWSRPDGPWRDVFIRFFTLIRDKFGAPDDPSANNGWGATTSNLFNMVSLTILSADYFQFLIETRQTLSDVTDVNRTFDEWLNGVNSSYFARDWNLGGLKKAQRPVQEQWAKVWTEYRKNPERLPRNENYRPSGR</sequence>